<dbReference type="RefSeq" id="WP_011826943.1">
    <property type="nucleotide sequence ID" value="NC_008820.1"/>
</dbReference>
<organism evidence="1 2">
    <name type="scientific">Prochlorococcus marinus (strain MIT 9303)</name>
    <dbReference type="NCBI Taxonomy" id="59922"/>
    <lineage>
        <taxon>Bacteria</taxon>
        <taxon>Bacillati</taxon>
        <taxon>Cyanobacteriota</taxon>
        <taxon>Cyanophyceae</taxon>
        <taxon>Synechococcales</taxon>
        <taxon>Prochlorococcaceae</taxon>
        <taxon>Prochlorococcus</taxon>
    </lineage>
</organism>
<dbReference type="KEGG" id="pmf:P9303_23441"/>
<evidence type="ECO:0000313" key="1">
    <source>
        <dbReference type="EMBL" id="ABM79079.1"/>
    </source>
</evidence>
<reference evidence="1 2" key="1">
    <citation type="journal article" date="2007" name="PLoS Genet.">
        <title>Patterns and implications of gene gain and loss in the evolution of Prochlorococcus.</title>
        <authorList>
            <person name="Kettler G.C."/>
            <person name="Martiny A.C."/>
            <person name="Huang K."/>
            <person name="Zucker J."/>
            <person name="Coleman M.L."/>
            <person name="Rodrigue S."/>
            <person name="Chen F."/>
            <person name="Lapidus A."/>
            <person name="Ferriera S."/>
            <person name="Johnson J."/>
            <person name="Steglich C."/>
            <person name="Church G.M."/>
            <person name="Richardson P."/>
            <person name="Chisholm S.W."/>
        </authorList>
    </citation>
    <scope>NUCLEOTIDE SEQUENCE [LARGE SCALE GENOMIC DNA]</scope>
    <source>
        <strain evidence="1 2">MIT 9303</strain>
    </source>
</reference>
<name>A2CC69_PROM3</name>
<dbReference type="BioCyc" id="PMAR59922:G1G80-2061-MONOMER"/>
<dbReference type="HOGENOM" id="CLU_104648_0_0_3"/>
<accession>A2CC69</accession>
<dbReference type="Proteomes" id="UP000002274">
    <property type="component" value="Chromosome"/>
</dbReference>
<sequence>MNQLFAGAAVLALTLVLWGLGRRPRKLLLSSTDASSVAALNRVQLTLVKPEWQGSEDFTSLALESSVTWNSPATSLERLVLQRQLREAMAAGPEQRLEAVTLAGLWGHVSVMSLLRQGLHDSDGRVVAAAAAALECYRGKPRAELIQDVPPPRNVARMR</sequence>
<protein>
    <recommendedName>
        <fullName evidence="3">HEAT repeat domain-containing protein</fullName>
    </recommendedName>
</protein>
<proteinExistence type="predicted"/>
<dbReference type="EMBL" id="CP000554">
    <property type="protein sequence ID" value="ABM79079.1"/>
    <property type="molecule type" value="Genomic_DNA"/>
</dbReference>
<gene>
    <name evidence="1" type="ordered locus">P9303_23441</name>
</gene>
<dbReference type="AlphaFoldDB" id="A2CC69"/>
<dbReference type="STRING" id="59922.P9303_23441"/>
<evidence type="ECO:0000313" key="2">
    <source>
        <dbReference type="Proteomes" id="UP000002274"/>
    </source>
</evidence>
<evidence type="ECO:0008006" key="3">
    <source>
        <dbReference type="Google" id="ProtNLM"/>
    </source>
</evidence>